<dbReference type="Gene3D" id="2.60.40.820">
    <property type="entry name" value="Transcription factor, T-box"/>
    <property type="match status" value="1"/>
</dbReference>
<evidence type="ECO:0000259" key="7">
    <source>
        <dbReference type="PROSITE" id="PS50252"/>
    </source>
</evidence>
<comment type="caution">
    <text evidence="5">Lacks conserved residue(s) required for the propagation of feature annotation.</text>
</comment>
<evidence type="ECO:0000256" key="3">
    <source>
        <dbReference type="ARBA" id="ARBA00023163"/>
    </source>
</evidence>
<keyword evidence="1" id="KW-0805">Transcription regulation</keyword>
<keyword evidence="4 5" id="KW-0539">Nucleus</keyword>
<reference evidence="8 9" key="1">
    <citation type="submission" date="2024-02" db="EMBL/GenBank/DDBJ databases">
        <title>Chromosome-scale genome assembly of the rough periwinkle Littorina saxatilis.</title>
        <authorList>
            <person name="De Jode A."/>
            <person name="Faria R."/>
            <person name="Formenti G."/>
            <person name="Sims Y."/>
            <person name="Smith T.P."/>
            <person name="Tracey A."/>
            <person name="Wood J.M.D."/>
            <person name="Zagrodzka Z.B."/>
            <person name="Johannesson K."/>
            <person name="Butlin R.K."/>
            <person name="Leder E.H."/>
        </authorList>
    </citation>
    <scope>NUCLEOTIDE SEQUENCE [LARGE SCALE GENOMIC DNA]</scope>
    <source>
        <strain evidence="8">Snail1</strain>
        <tissue evidence="8">Muscle</tissue>
    </source>
</reference>
<feature type="region of interest" description="Disordered" evidence="6">
    <location>
        <begin position="109"/>
        <end position="165"/>
    </location>
</feature>
<organism evidence="8 9">
    <name type="scientific">Littorina saxatilis</name>
    <dbReference type="NCBI Taxonomy" id="31220"/>
    <lineage>
        <taxon>Eukaryota</taxon>
        <taxon>Metazoa</taxon>
        <taxon>Spiralia</taxon>
        <taxon>Lophotrochozoa</taxon>
        <taxon>Mollusca</taxon>
        <taxon>Gastropoda</taxon>
        <taxon>Caenogastropoda</taxon>
        <taxon>Littorinimorpha</taxon>
        <taxon>Littorinoidea</taxon>
        <taxon>Littorinidae</taxon>
        <taxon>Littorina</taxon>
    </lineage>
</organism>
<feature type="domain" description="T-box" evidence="7">
    <location>
        <begin position="175"/>
        <end position="198"/>
    </location>
</feature>
<dbReference type="PROSITE" id="PS50252">
    <property type="entry name" value="TBOX_3"/>
    <property type="match status" value="1"/>
</dbReference>
<gene>
    <name evidence="8" type="ORF">V1264_021392</name>
</gene>
<dbReference type="InterPro" id="IPR046360">
    <property type="entry name" value="T-box_DNA-bd"/>
</dbReference>
<proteinExistence type="predicted"/>
<dbReference type="GO" id="GO:0003700">
    <property type="term" value="F:DNA-binding transcription factor activity"/>
    <property type="evidence" value="ECO:0007669"/>
    <property type="project" value="InterPro"/>
</dbReference>
<keyword evidence="9" id="KW-1185">Reference proteome</keyword>
<evidence type="ECO:0000256" key="6">
    <source>
        <dbReference type="SAM" id="MobiDB-lite"/>
    </source>
</evidence>
<evidence type="ECO:0000256" key="1">
    <source>
        <dbReference type="ARBA" id="ARBA00023015"/>
    </source>
</evidence>
<accession>A0AAN9AI38</accession>
<dbReference type="Proteomes" id="UP001374579">
    <property type="component" value="Unassembled WGS sequence"/>
</dbReference>
<keyword evidence="2 5" id="KW-0238">DNA-binding</keyword>
<dbReference type="EMBL" id="JBAMIC010004070">
    <property type="protein sequence ID" value="KAK7087323.1"/>
    <property type="molecule type" value="Genomic_DNA"/>
</dbReference>
<dbReference type="GO" id="GO:0005634">
    <property type="term" value="C:nucleus"/>
    <property type="evidence" value="ECO:0007669"/>
    <property type="project" value="UniProtKB-SubCell"/>
</dbReference>
<dbReference type="SUPFAM" id="SSF49417">
    <property type="entry name" value="p53-like transcription factors"/>
    <property type="match status" value="1"/>
</dbReference>
<evidence type="ECO:0000256" key="4">
    <source>
        <dbReference type="ARBA" id="ARBA00023242"/>
    </source>
</evidence>
<name>A0AAN9AI38_9CAEN</name>
<dbReference type="GO" id="GO:0003677">
    <property type="term" value="F:DNA binding"/>
    <property type="evidence" value="ECO:0007669"/>
    <property type="project" value="UniProtKB-UniRule"/>
</dbReference>
<dbReference type="Pfam" id="PF00907">
    <property type="entry name" value="T-box"/>
    <property type="match status" value="1"/>
</dbReference>
<comment type="caution">
    <text evidence="8">The sequence shown here is derived from an EMBL/GenBank/DDBJ whole genome shotgun (WGS) entry which is preliminary data.</text>
</comment>
<dbReference type="AlphaFoldDB" id="A0AAN9AI38"/>
<feature type="compositionally biased region" description="Low complexity" evidence="6">
    <location>
        <begin position="127"/>
        <end position="139"/>
    </location>
</feature>
<evidence type="ECO:0000256" key="2">
    <source>
        <dbReference type="ARBA" id="ARBA00023125"/>
    </source>
</evidence>
<sequence>MELPNPLSPRANAFSIASIMSGPLDAMFLAGTYPGSHVPPQRSTDCFFDWNHHQAVAAAAAASSASHYGPAAMKGMEACVVGAPSTSRSIFDAVRFDNLTETSSCRVSVDSESSKHDLNDSSNSNHATATTDTSQADTTNGNSDSKPELTPLSPKAPDAPKKPLHPKLLNVSVQLEMKSLWDEFDELGTEMIVTKAGR</sequence>
<dbReference type="InterPro" id="IPR036960">
    <property type="entry name" value="T-box_sf"/>
</dbReference>
<keyword evidence="3" id="KW-0804">Transcription</keyword>
<evidence type="ECO:0000256" key="5">
    <source>
        <dbReference type="PROSITE-ProRule" id="PRU00201"/>
    </source>
</evidence>
<evidence type="ECO:0000313" key="8">
    <source>
        <dbReference type="EMBL" id="KAK7087323.1"/>
    </source>
</evidence>
<protein>
    <recommendedName>
        <fullName evidence="7">T-box domain-containing protein</fullName>
    </recommendedName>
</protein>
<comment type="subcellular location">
    <subcellularLocation>
        <location evidence="5">Nucleus</location>
    </subcellularLocation>
</comment>
<dbReference type="InterPro" id="IPR008967">
    <property type="entry name" value="p53-like_TF_DNA-bd_sf"/>
</dbReference>
<dbReference type="GO" id="GO:0045893">
    <property type="term" value="P:positive regulation of DNA-templated transcription"/>
    <property type="evidence" value="ECO:0007669"/>
    <property type="project" value="InterPro"/>
</dbReference>
<evidence type="ECO:0000313" key="9">
    <source>
        <dbReference type="Proteomes" id="UP001374579"/>
    </source>
</evidence>